<dbReference type="GO" id="GO:0002098">
    <property type="term" value="P:tRNA wobble uridine modification"/>
    <property type="evidence" value="ECO:0007669"/>
    <property type="project" value="InterPro"/>
</dbReference>
<dbReference type="Pfam" id="PF10483">
    <property type="entry name" value="Elong_Iki1"/>
    <property type="match status" value="1"/>
</dbReference>
<evidence type="ECO:0000256" key="3">
    <source>
        <dbReference type="ARBA" id="ARBA00005043"/>
    </source>
</evidence>
<evidence type="ECO:0000256" key="4">
    <source>
        <dbReference type="ARBA" id="ARBA00009567"/>
    </source>
</evidence>
<evidence type="ECO:0000313" key="11">
    <source>
        <dbReference type="Proteomes" id="UP000016926"/>
    </source>
</evidence>
<dbReference type="InterPro" id="IPR027417">
    <property type="entry name" value="P-loop_NTPase"/>
</dbReference>
<evidence type="ECO:0000256" key="8">
    <source>
        <dbReference type="ARBA" id="ARBA00023242"/>
    </source>
</evidence>
<evidence type="ECO:0000256" key="2">
    <source>
        <dbReference type="ARBA" id="ARBA00004496"/>
    </source>
</evidence>
<comment type="similarity">
    <text evidence="4">Belongs to the ELP5 family.</text>
</comment>
<keyword evidence="7" id="KW-0819">tRNA processing</keyword>
<dbReference type="GO" id="GO:0005634">
    <property type="term" value="C:nucleus"/>
    <property type="evidence" value="ECO:0007669"/>
    <property type="project" value="UniProtKB-SubCell"/>
</dbReference>
<feature type="compositionally biased region" description="Low complexity" evidence="9">
    <location>
        <begin position="453"/>
        <end position="464"/>
    </location>
</feature>
<feature type="region of interest" description="Disordered" evidence="9">
    <location>
        <begin position="430"/>
        <end position="469"/>
    </location>
</feature>
<dbReference type="GO" id="GO:0033588">
    <property type="term" value="C:elongator holoenzyme complex"/>
    <property type="evidence" value="ECO:0007669"/>
    <property type="project" value="InterPro"/>
</dbReference>
<keyword evidence="6" id="KW-0963">Cytoplasm</keyword>
<comment type="pathway">
    <text evidence="3">tRNA modification; 5-methoxycarbonylmethyl-2-thiouridine-tRNA biosynthesis.</text>
</comment>
<evidence type="ECO:0000256" key="7">
    <source>
        <dbReference type="ARBA" id="ARBA00022694"/>
    </source>
</evidence>
<dbReference type="PANTHER" id="PTHR15641:SF1">
    <property type="entry name" value="ELONGATOR COMPLEX PROTEIN 5"/>
    <property type="match status" value="1"/>
</dbReference>
<dbReference type="Gene3D" id="3.40.50.300">
    <property type="entry name" value="P-loop containing nucleotide triphosphate hydrolases"/>
    <property type="match status" value="1"/>
</dbReference>
<sequence>MHRCLPYPLHVRASQPSDERLPRRKPLLFLFPFALLTMLDHALSNRLHPPLNSTHAPLVLISDSLLQPALLVLRQFIRQALINPSSPSPSTPKDGRVVLLCFEQDPTRLLPPEGMYDERRVRVLDASFDSTLLSSRPSTSRASGPKTSYPTPATLLSDVLGAIKEDANEGEGEVAVVVDSVNALGDFLAQDRGDGGEGETVRVLKRVMEGLSGSKGSRLIAVHHSDFPPSPPSLPQSSTSPLRPSLPAALLSPSFSPSVAHLTLRPSSHIELLSRDYGLSFPDEEIDPRAKGFLESLAHRAVGDPFVRPQGAEERDERVALDVLGEGVRRGTAEGRREGGEGAGMGGCVVEYEVRGLESPITGARERRPSPRVASASSAATAAKKLVRWGLVGARAREIRALDGSVDVLVEECALGEVLERRRMGVRAGVGAASTPSVHSPSTATTPAPPPSSSSTAAPDSSAPLPFSLSLTPSQRLARSLVSNPFAGADKPIYGEEGYAAPVLPGTAAAAAAGGGGGIEYTPDRGDDWDDEDPDEDLEL</sequence>
<dbReference type="GO" id="GO:0000049">
    <property type="term" value="F:tRNA binding"/>
    <property type="evidence" value="ECO:0007669"/>
    <property type="project" value="TreeGrafter"/>
</dbReference>
<dbReference type="GeneID" id="27364067"/>
<dbReference type="OrthoDB" id="10681840at2759"/>
<dbReference type="EMBL" id="KB722642">
    <property type="protein sequence ID" value="EMS25626.1"/>
    <property type="molecule type" value="Genomic_DNA"/>
</dbReference>
<keyword evidence="8" id="KW-0539">Nucleus</keyword>
<protein>
    <recommendedName>
        <fullName evidence="5">Elongator complex protein 5</fullName>
    </recommendedName>
</protein>
<evidence type="ECO:0000256" key="1">
    <source>
        <dbReference type="ARBA" id="ARBA00004123"/>
    </source>
</evidence>
<feature type="compositionally biased region" description="Low complexity" evidence="9">
    <location>
        <begin position="430"/>
        <end position="446"/>
    </location>
</feature>
<proteinExistence type="inferred from homology"/>
<dbReference type="PANTHER" id="PTHR15641">
    <property type="entry name" value="ELONGATOR COMPLEX PROTEIN 5"/>
    <property type="match status" value="1"/>
</dbReference>
<organism evidence="10 11">
    <name type="scientific">Rhodotorula toruloides (strain NP11)</name>
    <name type="common">Yeast</name>
    <name type="synonym">Rhodosporidium toruloides</name>
    <dbReference type="NCBI Taxonomy" id="1130832"/>
    <lineage>
        <taxon>Eukaryota</taxon>
        <taxon>Fungi</taxon>
        <taxon>Dikarya</taxon>
        <taxon>Basidiomycota</taxon>
        <taxon>Pucciniomycotina</taxon>
        <taxon>Microbotryomycetes</taxon>
        <taxon>Sporidiobolales</taxon>
        <taxon>Sporidiobolaceae</taxon>
        <taxon>Rhodotorula</taxon>
    </lineage>
</organism>
<dbReference type="GO" id="GO:0005829">
    <property type="term" value="C:cytosol"/>
    <property type="evidence" value="ECO:0007669"/>
    <property type="project" value="TreeGrafter"/>
</dbReference>
<feature type="region of interest" description="Disordered" evidence="9">
    <location>
        <begin position="224"/>
        <end position="244"/>
    </location>
</feature>
<evidence type="ECO:0000313" key="10">
    <source>
        <dbReference type="EMBL" id="EMS25626.1"/>
    </source>
</evidence>
<dbReference type="HOGENOM" id="CLU_608589_0_0_1"/>
<keyword evidence="11" id="KW-1185">Reference proteome</keyword>
<dbReference type="UniPathway" id="UPA00988"/>
<gene>
    <name evidence="10" type="ORF">RHTO_00054</name>
</gene>
<dbReference type="InterPro" id="IPR019519">
    <property type="entry name" value="Elp5"/>
</dbReference>
<feature type="compositionally biased region" description="Acidic residues" evidence="9">
    <location>
        <begin position="527"/>
        <end position="540"/>
    </location>
</feature>
<feature type="compositionally biased region" description="Low complexity" evidence="9">
    <location>
        <begin position="235"/>
        <end position="244"/>
    </location>
</feature>
<feature type="region of interest" description="Disordered" evidence="9">
    <location>
        <begin position="509"/>
        <end position="540"/>
    </location>
</feature>
<dbReference type="Proteomes" id="UP000016926">
    <property type="component" value="Unassembled WGS sequence"/>
</dbReference>
<dbReference type="AlphaFoldDB" id="M7X5L3"/>
<dbReference type="RefSeq" id="XP_016276745.1">
    <property type="nucleotide sequence ID" value="XM_016413738.1"/>
</dbReference>
<accession>M7X5L3</accession>
<comment type="subcellular location">
    <subcellularLocation>
        <location evidence="2">Cytoplasm</location>
    </subcellularLocation>
    <subcellularLocation>
        <location evidence="1">Nucleus</location>
    </subcellularLocation>
</comment>
<evidence type="ECO:0000256" key="9">
    <source>
        <dbReference type="SAM" id="MobiDB-lite"/>
    </source>
</evidence>
<reference evidence="10 11" key="1">
    <citation type="journal article" date="2012" name="Nat. Commun.">
        <title>A multi-omic map of the lipid-producing yeast Rhodosporidium toruloides.</title>
        <authorList>
            <person name="Zhu Z."/>
            <person name="Zhang S."/>
            <person name="Liu H."/>
            <person name="Shen H."/>
            <person name="Lin X."/>
            <person name="Yang F."/>
            <person name="Zhou Y.J."/>
            <person name="Jin G."/>
            <person name="Ye M."/>
            <person name="Zou H."/>
            <person name="Zou H."/>
            <person name="Zhao Z.K."/>
        </authorList>
    </citation>
    <scope>NUCLEOTIDE SEQUENCE [LARGE SCALE GENOMIC DNA]</scope>
    <source>
        <strain evidence="10 11">NP11</strain>
    </source>
</reference>
<evidence type="ECO:0000256" key="5">
    <source>
        <dbReference type="ARBA" id="ARBA00020264"/>
    </source>
</evidence>
<evidence type="ECO:0000256" key="6">
    <source>
        <dbReference type="ARBA" id="ARBA00022490"/>
    </source>
</evidence>
<name>M7X5L3_RHOT1</name>